<proteinExistence type="predicted"/>
<keyword evidence="2" id="KW-1185">Reference proteome</keyword>
<evidence type="ECO:0000313" key="1">
    <source>
        <dbReference type="EMBL" id="PWL03863.1"/>
    </source>
</evidence>
<accession>A0ABX5LRG1</accession>
<dbReference type="Proteomes" id="UP000245523">
    <property type="component" value="Unassembled WGS sequence"/>
</dbReference>
<organism evidence="1 2">
    <name type="scientific">Hallerella porci</name>
    <dbReference type="NCBI Taxonomy" id="1945871"/>
    <lineage>
        <taxon>Bacteria</taxon>
        <taxon>Pseudomonadati</taxon>
        <taxon>Fibrobacterota</taxon>
        <taxon>Fibrobacteria</taxon>
        <taxon>Fibrobacterales</taxon>
        <taxon>Fibrobacteraceae</taxon>
        <taxon>Hallerella</taxon>
    </lineage>
</organism>
<gene>
    <name evidence="1" type="ORF">B0H50_10234</name>
</gene>
<sequence>MEWIEDLTPMFMDVAKDEKGLVGIDYGYQYEPEYENHLIRIKFDRNEQRVLDSLLIELMTQFHMYIGNDEMSTMEKGNIKKAIEISRKFADEATESKEVYEKFIHQLENAVMYDSEVFF</sequence>
<reference evidence="1 2" key="1">
    <citation type="submission" date="2018-05" db="EMBL/GenBank/DDBJ databases">
        <title>Animal gut microbial communities from fecal samples from Wisconsin, USA.</title>
        <authorList>
            <person name="Neumann A."/>
        </authorList>
    </citation>
    <scope>NUCLEOTIDE SEQUENCE [LARGE SCALE GENOMIC DNA]</scope>
    <source>
        <strain evidence="1 2">UWS4</strain>
    </source>
</reference>
<dbReference type="RefSeq" id="WP_109587153.1">
    <property type="nucleotide sequence ID" value="NZ_QGHD01000002.1"/>
</dbReference>
<evidence type="ECO:0008006" key="3">
    <source>
        <dbReference type="Google" id="ProtNLM"/>
    </source>
</evidence>
<comment type="caution">
    <text evidence="1">The sequence shown here is derived from an EMBL/GenBank/DDBJ whole genome shotgun (WGS) entry which is preliminary data.</text>
</comment>
<name>A0ABX5LRG1_9BACT</name>
<dbReference type="EMBL" id="QGHD01000002">
    <property type="protein sequence ID" value="PWL03863.1"/>
    <property type="molecule type" value="Genomic_DNA"/>
</dbReference>
<protein>
    <recommendedName>
        <fullName evidence="3">Immunity protein 63 domain-containing protein</fullName>
    </recommendedName>
</protein>
<evidence type="ECO:0000313" key="2">
    <source>
        <dbReference type="Proteomes" id="UP000245523"/>
    </source>
</evidence>